<evidence type="ECO:0008006" key="3">
    <source>
        <dbReference type="Google" id="ProtNLM"/>
    </source>
</evidence>
<dbReference type="InterPro" id="IPR012657">
    <property type="entry name" value="23S_rRNA-intervening_sequence"/>
</dbReference>
<dbReference type="NCBIfam" id="TIGR02436">
    <property type="entry name" value="four helix bundle protein"/>
    <property type="match status" value="1"/>
</dbReference>
<proteinExistence type="predicted"/>
<reference evidence="1 2" key="1">
    <citation type="journal article" date="2015" name="Antonie Van Leeuwenhoek">
        <title>Tamlana nanhaiensis sp. nov., isolated from surface seawater collected from the South China Sea.</title>
        <authorList>
            <person name="Liu X."/>
            <person name="Lai Q."/>
            <person name="Du Y."/>
            <person name="Li G."/>
            <person name="Sun F."/>
            <person name="Shao Z."/>
        </authorList>
    </citation>
    <scope>NUCLEOTIDE SEQUENCE [LARGE SCALE GENOMIC DNA]</scope>
    <source>
        <strain evidence="1 2">FHC16</strain>
    </source>
</reference>
<dbReference type="PIRSF" id="PIRSF035652">
    <property type="entry name" value="CHP02436"/>
    <property type="match status" value="1"/>
</dbReference>
<dbReference type="PANTHER" id="PTHR38471:SF2">
    <property type="entry name" value="FOUR HELIX BUNDLE PROTEIN"/>
    <property type="match status" value="1"/>
</dbReference>
<dbReference type="PANTHER" id="PTHR38471">
    <property type="entry name" value="FOUR HELIX BUNDLE PROTEIN"/>
    <property type="match status" value="1"/>
</dbReference>
<sequence>MSYKASGNAIVDRSFYFACDIVIYAEKLKEKRYFEIANQLLKSGTSIGANVRESQRGVSKKDFKNKLGIALKEADETSFWLDVIEETKIFNVPSSLREDCETLIKLLVSIIKNS</sequence>
<dbReference type="Gene3D" id="1.20.1440.60">
    <property type="entry name" value="23S rRNA-intervening sequence"/>
    <property type="match status" value="1"/>
</dbReference>
<dbReference type="STRING" id="1382798.PK35_05270"/>
<keyword evidence="2" id="KW-1185">Reference proteome</keyword>
<organism evidence="1 2">
    <name type="scientific">Neotamlana nanhaiensis</name>
    <dbReference type="NCBI Taxonomy" id="1382798"/>
    <lineage>
        <taxon>Bacteria</taxon>
        <taxon>Pseudomonadati</taxon>
        <taxon>Bacteroidota</taxon>
        <taxon>Flavobacteriia</taxon>
        <taxon>Flavobacteriales</taxon>
        <taxon>Flavobacteriaceae</taxon>
        <taxon>Neotamlana</taxon>
    </lineage>
</organism>
<gene>
    <name evidence="1" type="ORF">PK35_05270</name>
</gene>
<dbReference type="RefSeq" id="WP_044625626.1">
    <property type="nucleotide sequence ID" value="NZ_JTDV01000002.1"/>
</dbReference>
<dbReference type="PATRIC" id="fig|1382798.3.peg.2230"/>
<protein>
    <recommendedName>
        <fullName evidence="3">Four helix bundle protein</fullName>
    </recommendedName>
</protein>
<accession>A0A0D7W8I3</accession>
<evidence type="ECO:0000313" key="1">
    <source>
        <dbReference type="EMBL" id="KJD34137.1"/>
    </source>
</evidence>
<dbReference type="Proteomes" id="UP000032361">
    <property type="component" value="Unassembled WGS sequence"/>
</dbReference>
<dbReference type="Pfam" id="PF05635">
    <property type="entry name" value="23S_rRNA_IVP"/>
    <property type="match status" value="1"/>
</dbReference>
<dbReference type="EMBL" id="JTDV01000002">
    <property type="protein sequence ID" value="KJD34137.1"/>
    <property type="molecule type" value="Genomic_DNA"/>
</dbReference>
<dbReference type="OrthoDB" id="285993at2"/>
<dbReference type="SUPFAM" id="SSF158446">
    <property type="entry name" value="IVS-encoded protein-like"/>
    <property type="match status" value="1"/>
</dbReference>
<dbReference type="InterPro" id="IPR036583">
    <property type="entry name" value="23S_rRNA_IVS_sf"/>
</dbReference>
<comment type="caution">
    <text evidence="1">The sequence shown here is derived from an EMBL/GenBank/DDBJ whole genome shotgun (WGS) entry which is preliminary data.</text>
</comment>
<dbReference type="AlphaFoldDB" id="A0A0D7W8I3"/>
<evidence type="ECO:0000313" key="2">
    <source>
        <dbReference type="Proteomes" id="UP000032361"/>
    </source>
</evidence>
<name>A0A0D7W8I3_9FLAO</name>